<dbReference type="OrthoDB" id="7982551at2"/>
<feature type="compositionally biased region" description="Basic and acidic residues" evidence="1">
    <location>
        <begin position="277"/>
        <end position="296"/>
    </location>
</feature>
<feature type="region of interest" description="Disordered" evidence="1">
    <location>
        <begin position="273"/>
        <end position="320"/>
    </location>
</feature>
<feature type="signal peptide" evidence="2">
    <location>
        <begin position="1"/>
        <end position="29"/>
    </location>
</feature>
<name>A0A212R1H6_RHOAC</name>
<feature type="chain" id="PRO_5013210940" description="DUF1311 domain-containing protein" evidence="2">
    <location>
        <begin position="30"/>
        <end position="320"/>
    </location>
</feature>
<keyword evidence="2" id="KW-0732">Signal</keyword>
<dbReference type="Proteomes" id="UP000198418">
    <property type="component" value="Unassembled WGS sequence"/>
</dbReference>
<evidence type="ECO:0000256" key="2">
    <source>
        <dbReference type="SAM" id="SignalP"/>
    </source>
</evidence>
<feature type="compositionally biased region" description="Polar residues" evidence="1">
    <location>
        <begin position="58"/>
        <end position="68"/>
    </location>
</feature>
<accession>A0A212R1H6</accession>
<gene>
    <name evidence="3" type="ORF">SAMN06265338_102339</name>
</gene>
<evidence type="ECO:0000256" key="1">
    <source>
        <dbReference type="SAM" id="MobiDB-lite"/>
    </source>
</evidence>
<keyword evidence="4" id="KW-1185">Reference proteome</keyword>
<protein>
    <recommendedName>
        <fullName evidence="5">DUF1311 domain-containing protein</fullName>
    </recommendedName>
</protein>
<sequence length="320" mass="33641">MKVRSIASLQMRACVLVVALAFAPWPAQAQLALPGAVAPTAEGEVLAPPKPQAAARGKSSSGAMTISRSKPPAESAVLGQTLSLNGTRGALQIERNGADLRAVRLALAGAKVSRPNQACEVVMGEDAPIALKPLGSPDGASRFELQSSACPILLDLLGGAVRVSTPFGACVFLQADCRADVAGVWGPPGASFSESQIKTFERERAGLEKSVQARFRALLGRAKKDPELATTLVKEQADFAAARARTCRDYEREEAHGFCALRLTEARDLSLNMRLAETPEPKDSKGKAEAKTEAVAKKRVAPRPAAASPMDTPPPQPGLY</sequence>
<dbReference type="RefSeq" id="WP_141098380.1">
    <property type="nucleotide sequence ID" value="NZ_FYDG01000002.1"/>
</dbReference>
<reference evidence="4" key="1">
    <citation type="submission" date="2017-06" db="EMBL/GenBank/DDBJ databases">
        <authorList>
            <person name="Varghese N."/>
            <person name="Submissions S."/>
        </authorList>
    </citation>
    <scope>NUCLEOTIDE SEQUENCE [LARGE SCALE GENOMIC DNA]</scope>
    <source>
        <strain evidence="4">DSM 137</strain>
    </source>
</reference>
<evidence type="ECO:0000313" key="4">
    <source>
        <dbReference type="Proteomes" id="UP000198418"/>
    </source>
</evidence>
<dbReference type="AlphaFoldDB" id="A0A212R1H6"/>
<proteinExistence type="predicted"/>
<feature type="region of interest" description="Disordered" evidence="1">
    <location>
        <begin position="45"/>
        <end position="74"/>
    </location>
</feature>
<dbReference type="EMBL" id="FYDG01000002">
    <property type="protein sequence ID" value="SNB65863.1"/>
    <property type="molecule type" value="Genomic_DNA"/>
</dbReference>
<feature type="compositionally biased region" description="Pro residues" evidence="1">
    <location>
        <begin position="311"/>
        <end position="320"/>
    </location>
</feature>
<organism evidence="3 4">
    <name type="scientific">Rhodoblastus acidophilus</name>
    <name type="common">Rhodopseudomonas acidophila</name>
    <dbReference type="NCBI Taxonomy" id="1074"/>
    <lineage>
        <taxon>Bacteria</taxon>
        <taxon>Pseudomonadati</taxon>
        <taxon>Pseudomonadota</taxon>
        <taxon>Alphaproteobacteria</taxon>
        <taxon>Hyphomicrobiales</taxon>
        <taxon>Rhodoblastaceae</taxon>
        <taxon>Rhodoblastus</taxon>
    </lineage>
</organism>
<evidence type="ECO:0008006" key="5">
    <source>
        <dbReference type="Google" id="ProtNLM"/>
    </source>
</evidence>
<evidence type="ECO:0000313" key="3">
    <source>
        <dbReference type="EMBL" id="SNB65863.1"/>
    </source>
</evidence>